<dbReference type="InterPro" id="IPR011249">
    <property type="entry name" value="Metalloenz_LuxS/M16"/>
</dbReference>
<name>A0A1H9LQP3_9BACT</name>
<proteinExistence type="predicted"/>
<dbReference type="Proteomes" id="UP000199021">
    <property type="component" value="Unassembled WGS sequence"/>
</dbReference>
<evidence type="ECO:0000256" key="3">
    <source>
        <dbReference type="SAM" id="SignalP"/>
    </source>
</evidence>
<dbReference type="Pfam" id="PF05193">
    <property type="entry name" value="Peptidase_M16_C"/>
    <property type="match status" value="1"/>
</dbReference>
<reference evidence="6" key="1">
    <citation type="submission" date="2016-10" db="EMBL/GenBank/DDBJ databases">
        <authorList>
            <person name="Varghese N."/>
            <person name="Submissions S."/>
        </authorList>
    </citation>
    <scope>NUCLEOTIDE SEQUENCE [LARGE SCALE GENOMIC DNA]</scope>
    <source>
        <strain evidence="6">DSM 24740</strain>
    </source>
</reference>
<protein>
    <recommendedName>
        <fullName evidence="1">Type IV secretion system putative lipoprotein virB7</fullName>
    </recommendedName>
</protein>
<organism evidence="5 6">
    <name type="scientific">Neolewinella agarilytica</name>
    <dbReference type="NCBI Taxonomy" id="478744"/>
    <lineage>
        <taxon>Bacteria</taxon>
        <taxon>Pseudomonadati</taxon>
        <taxon>Bacteroidota</taxon>
        <taxon>Saprospiria</taxon>
        <taxon>Saprospirales</taxon>
        <taxon>Lewinellaceae</taxon>
        <taxon>Neolewinella</taxon>
    </lineage>
</organism>
<dbReference type="GO" id="GO:0046872">
    <property type="term" value="F:metal ion binding"/>
    <property type="evidence" value="ECO:0007669"/>
    <property type="project" value="InterPro"/>
</dbReference>
<gene>
    <name evidence="5" type="ORF">SAMN05444359_12532</name>
</gene>
<evidence type="ECO:0000256" key="2">
    <source>
        <dbReference type="ARBA" id="ARBA00022729"/>
    </source>
</evidence>
<evidence type="ECO:0000313" key="5">
    <source>
        <dbReference type="EMBL" id="SER13811.1"/>
    </source>
</evidence>
<feature type="chain" id="PRO_5011795176" description="Type IV secretion system putative lipoprotein virB7" evidence="3">
    <location>
        <begin position="23"/>
        <end position="705"/>
    </location>
</feature>
<dbReference type="PANTHER" id="PTHR11851">
    <property type="entry name" value="METALLOPROTEASE"/>
    <property type="match status" value="1"/>
</dbReference>
<dbReference type="EMBL" id="FOFB01000025">
    <property type="protein sequence ID" value="SER13811.1"/>
    <property type="molecule type" value="Genomic_DNA"/>
</dbReference>
<dbReference type="InterPro" id="IPR007863">
    <property type="entry name" value="Peptidase_M16_C"/>
</dbReference>
<keyword evidence="2 3" id="KW-0732">Signal</keyword>
<keyword evidence="6" id="KW-1185">Reference proteome</keyword>
<dbReference type="PROSITE" id="PS51257">
    <property type="entry name" value="PROKAR_LIPOPROTEIN"/>
    <property type="match status" value="1"/>
</dbReference>
<dbReference type="Gene3D" id="3.30.830.10">
    <property type="entry name" value="Metalloenzyme, LuxS/M16 peptidase-like"/>
    <property type="match status" value="2"/>
</dbReference>
<sequence>MQRIFLGLFALLLLAGCNTPKATTDKMAEQATTPMMKDDFRAKAPAAGPAPEIKLGDFQDFKLDNGLQVVLVENHKLPRVSYQLFIDVPPHLEGAYAGAGDIMGQMLRRATSDMTKEQIDEEIDFIGASLSTSGSGAFASTISKYKSKMMGMMAKVVLDARFPETEFEKVKSDAVAGLKSQLADPDAIASRVRRVLTYGADHPFGELTTEESLNNIDLATIKKYYETYFVPNRSYLVMVGDLSRAEAEKLANENFGSWKKKDVPTPSFSMPKQPQGTVVSFVPRAGAVQSNIIISHPVELQPGTKEAIRAGIVNSILGSGFNGRLFQNLREDKGYTYGAYSSVSPSKVIGSFSANSNVRNEVTDSAVTQFMLELAKISSEPVTADELNRAKSLLNGSFGRALESPQRIASYALNTVRYGLDRDFYPTYLKKVAATSANDLLEVAREVITPQATNIIVVGDKSVAEKLASFATSGKVNFLDENGQPVEMVEMEAPSDLTVESVVRKYADAIGGMAAIEKVKNYKMTMEASVQGQTLSQTLIKDGGSKLSSQMTMMGMVMMDQRYNNGKAQMTQQGQTMPPNPEIDAAMKDQAALFPVVDLLSQLDKVKLDGIEQIDGKNVVVLAVEGATGTSRQYFDQESGLQVRTVQSQGGQTVTTDLGDYQTVGGIKLPYAMTISGAMPFAIEMKVTNAEVNAEIDQTLFELKE</sequence>
<dbReference type="InterPro" id="IPR050361">
    <property type="entry name" value="MPP/UQCRC_Complex"/>
</dbReference>
<dbReference type="RefSeq" id="WP_090171784.1">
    <property type="nucleotide sequence ID" value="NZ_FOFB01000025.1"/>
</dbReference>
<dbReference type="Pfam" id="PF08139">
    <property type="entry name" value="LPAM_1"/>
    <property type="match status" value="1"/>
</dbReference>
<dbReference type="SUPFAM" id="SSF63411">
    <property type="entry name" value="LuxS/MPP-like metallohydrolase"/>
    <property type="match status" value="2"/>
</dbReference>
<dbReference type="InParanoid" id="A0A1H9LQP3"/>
<accession>A0A1H9LQP3</accession>
<feature type="signal peptide" evidence="3">
    <location>
        <begin position="1"/>
        <end position="22"/>
    </location>
</feature>
<dbReference type="InterPro" id="IPR012640">
    <property type="entry name" value="Membr_lipoprot_lipid_attach_CS"/>
</dbReference>
<evidence type="ECO:0000256" key="1">
    <source>
        <dbReference type="ARBA" id="ARBA00017922"/>
    </source>
</evidence>
<evidence type="ECO:0000313" key="6">
    <source>
        <dbReference type="Proteomes" id="UP000199021"/>
    </source>
</evidence>
<dbReference type="PANTHER" id="PTHR11851:SF224">
    <property type="entry name" value="PROCESSING PROTEASE"/>
    <property type="match status" value="1"/>
</dbReference>
<evidence type="ECO:0000259" key="4">
    <source>
        <dbReference type="Pfam" id="PF05193"/>
    </source>
</evidence>
<dbReference type="STRING" id="478744.SAMN05444359_12532"/>
<dbReference type="AlphaFoldDB" id="A0A1H9LQP3"/>
<dbReference type="OrthoDB" id="9811314at2"/>
<feature type="domain" description="Peptidase M16 C-terminal" evidence="4">
    <location>
        <begin position="216"/>
        <end position="394"/>
    </location>
</feature>